<dbReference type="EMBL" id="CM039439">
    <property type="protein sequence ID" value="KAI4297255.1"/>
    <property type="molecule type" value="Genomic_DNA"/>
</dbReference>
<evidence type="ECO:0000313" key="1">
    <source>
        <dbReference type="EMBL" id="KAI4297255.1"/>
    </source>
</evidence>
<accession>A0ACB9KJB6</accession>
<gene>
    <name evidence="1" type="ORF">L6164_037150</name>
</gene>
<protein>
    <submittedName>
        <fullName evidence="1">Uncharacterized protein</fullName>
    </submittedName>
</protein>
<name>A0ACB9KJB6_BAUVA</name>
<evidence type="ECO:0000313" key="2">
    <source>
        <dbReference type="Proteomes" id="UP000828941"/>
    </source>
</evidence>
<keyword evidence="2" id="KW-1185">Reference proteome</keyword>
<proteinExistence type="predicted"/>
<reference evidence="1 2" key="1">
    <citation type="journal article" date="2022" name="DNA Res.">
        <title>Chromosomal-level genome assembly of the orchid tree Bauhinia variegata (Leguminosae; Cercidoideae) supports the allotetraploid origin hypothesis of Bauhinia.</title>
        <authorList>
            <person name="Zhong Y."/>
            <person name="Chen Y."/>
            <person name="Zheng D."/>
            <person name="Pang J."/>
            <person name="Liu Y."/>
            <person name="Luo S."/>
            <person name="Meng S."/>
            <person name="Qian L."/>
            <person name="Wei D."/>
            <person name="Dai S."/>
            <person name="Zhou R."/>
        </authorList>
    </citation>
    <scope>NUCLEOTIDE SEQUENCE [LARGE SCALE GENOMIC DNA]</scope>
    <source>
        <strain evidence="1">BV-YZ2020</strain>
    </source>
</reference>
<comment type="caution">
    <text evidence="1">The sequence shown here is derived from an EMBL/GenBank/DDBJ whole genome shotgun (WGS) entry which is preliminary data.</text>
</comment>
<dbReference type="Proteomes" id="UP000828941">
    <property type="component" value="Chromosome 14"/>
</dbReference>
<organism evidence="1 2">
    <name type="scientific">Bauhinia variegata</name>
    <name type="common">Purple orchid tree</name>
    <name type="synonym">Phanera variegata</name>
    <dbReference type="NCBI Taxonomy" id="167791"/>
    <lineage>
        <taxon>Eukaryota</taxon>
        <taxon>Viridiplantae</taxon>
        <taxon>Streptophyta</taxon>
        <taxon>Embryophyta</taxon>
        <taxon>Tracheophyta</taxon>
        <taxon>Spermatophyta</taxon>
        <taxon>Magnoliopsida</taxon>
        <taxon>eudicotyledons</taxon>
        <taxon>Gunneridae</taxon>
        <taxon>Pentapetalae</taxon>
        <taxon>rosids</taxon>
        <taxon>fabids</taxon>
        <taxon>Fabales</taxon>
        <taxon>Fabaceae</taxon>
        <taxon>Cercidoideae</taxon>
        <taxon>Cercideae</taxon>
        <taxon>Bauhiniinae</taxon>
        <taxon>Bauhinia</taxon>
    </lineage>
</organism>
<sequence length="79" mass="8856">MNGIMGTPNEDTWPGVTALPDFKSVFPKWPSKDLATVVPNLEPAGLDLLSNMLCLDPTRRITARKALEHEYFKDIKFVP</sequence>